<dbReference type="GO" id="GO:0003676">
    <property type="term" value="F:nucleic acid binding"/>
    <property type="evidence" value="ECO:0007669"/>
    <property type="project" value="InterPro"/>
</dbReference>
<dbReference type="OrthoDB" id="439710at2759"/>
<evidence type="ECO:0000259" key="6">
    <source>
        <dbReference type="PROSITE" id="PS50862"/>
    </source>
</evidence>
<dbReference type="SUPFAM" id="SSF50249">
    <property type="entry name" value="Nucleic acid-binding proteins"/>
    <property type="match status" value="1"/>
</dbReference>
<dbReference type="Proteomes" id="UP000308267">
    <property type="component" value="Unassembled WGS sequence"/>
</dbReference>
<dbReference type="AlphaFoldDB" id="A0A4S2LKF5"/>
<accession>A0A4S2LKF5</accession>
<keyword evidence="2" id="KW-0547">Nucleotide-binding</keyword>
<keyword evidence="5" id="KW-0030">Aminoacyl-tRNA synthetase</keyword>
<keyword evidence="3" id="KW-0067">ATP-binding</keyword>
<dbReference type="GO" id="GO:0005739">
    <property type="term" value="C:mitochondrion"/>
    <property type="evidence" value="ECO:0007669"/>
    <property type="project" value="TreeGrafter"/>
</dbReference>
<dbReference type="Pfam" id="PF00152">
    <property type="entry name" value="tRNA-synt_2"/>
    <property type="match status" value="1"/>
</dbReference>
<evidence type="ECO:0000256" key="1">
    <source>
        <dbReference type="ARBA" id="ARBA00022598"/>
    </source>
</evidence>
<organism evidence="7 8">
    <name type="scientific">Opisthorchis felineus</name>
    <dbReference type="NCBI Taxonomy" id="147828"/>
    <lineage>
        <taxon>Eukaryota</taxon>
        <taxon>Metazoa</taxon>
        <taxon>Spiralia</taxon>
        <taxon>Lophotrochozoa</taxon>
        <taxon>Platyhelminthes</taxon>
        <taxon>Trematoda</taxon>
        <taxon>Digenea</taxon>
        <taxon>Opisthorchiida</taxon>
        <taxon>Opisthorchiata</taxon>
        <taxon>Opisthorchiidae</taxon>
        <taxon>Opisthorchis</taxon>
    </lineage>
</organism>
<proteinExistence type="inferred from homology"/>
<dbReference type="PROSITE" id="PS50862">
    <property type="entry name" value="AA_TRNA_LIGASE_II"/>
    <property type="match status" value="1"/>
</dbReference>
<dbReference type="Gene3D" id="2.40.50.140">
    <property type="entry name" value="Nucleic acid-binding proteins"/>
    <property type="match status" value="1"/>
</dbReference>
<dbReference type="InterPro" id="IPR004365">
    <property type="entry name" value="NA-bd_OB_tRNA"/>
</dbReference>
<evidence type="ECO:0000313" key="8">
    <source>
        <dbReference type="Proteomes" id="UP000308267"/>
    </source>
</evidence>
<keyword evidence="8" id="KW-1185">Reference proteome</keyword>
<dbReference type="InterPro" id="IPR006195">
    <property type="entry name" value="aa-tRNA-synth_II"/>
</dbReference>
<gene>
    <name evidence="7" type="ORF">CRM22_006579</name>
</gene>
<dbReference type="SUPFAM" id="SSF55681">
    <property type="entry name" value="Class II aaRS and biotin synthetases"/>
    <property type="match status" value="1"/>
</dbReference>
<protein>
    <recommendedName>
        <fullName evidence="6">Aminoacyl-transfer RNA synthetases class-II family profile domain-containing protein</fullName>
    </recommendedName>
</protein>
<feature type="domain" description="Aminoacyl-transfer RNA synthetases class-II family profile" evidence="6">
    <location>
        <begin position="198"/>
        <end position="578"/>
    </location>
</feature>
<comment type="caution">
    <text evidence="7">The sequence shown here is derived from an EMBL/GenBank/DDBJ whole genome shotgun (WGS) entry which is preliminary data.</text>
</comment>
<dbReference type="CDD" id="cd04317">
    <property type="entry name" value="EcAspRS_like_N"/>
    <property type="match status" value="1"/>
</dbReference>
<dbReference type="InterPro" id="IPR047089">
    <property type="entry name" value="Asp-tRNA-ligase_1_N"/>
</dbReference>
<evidence type="ECO:0000256" key="4">
    <source>
        <dbReference type="ARBA" id="ARBA00022917"/>
    </source>
</evidence>
<dbReference type="GO" id="GO:0006422">
    <property type="term" value="P:aspartyl-tRNA aminoacylation"/>
    <property type="evidence" value="ECO:0007669"/>
    <property type="project" value="TreeGrafter"/>
</dbReference>
<dbReference type="PANTHER" id="PTHR22594">
    <property type="entry name" value="ASPARTYL/LYSYL-TRNA SYNTHETASE"/>
    <property type="match status" value="1"/>
</dbReference>
<keyword evidence="4" id="KW-0648">Protein biosynthesis</keyword>
<dbReference type="GO" id="GO:0004815">
    <property type="term" value="F:aspartate-tRNA ligase activity"/>
    <property type="evidence" value="ECO:0007669"/>
    <property type="project" value="TreeGrafter"/>
</dbReference>
<dbReference type="Gene3D" id="3.30.930.10">
    <property type="entry name" value="Bira Bifunctional Protein, Domain 2"/>
    <property type="match status" value="2"/>
</dbReference>
<dbReference type="InterPro" id="IPR004524">
    <property type="entry name" value="Asp-tRNA-ligase_1"/>
</dbReference>
<dbReference type="PRINTS" id="PR01042">
    <property type="entry name" value="TRNASYNTHASP"/>
</dbReference>
<evidence type="ECO:0000256" key="5">
    <source>
        <dbReference type="ARBA" id="ARBA00023146"/>
    </source>
</evidence>
<dbReference type="STRING" id="147828.A0A4S2LKF5"/>
<keyword evidence="1" id="KW-0436">Ligase</keyword>
<evidence type="ECO:0000256" key="2">
    <source>
        <dbReference type="ARBA" id="ARBA00022741"/>
    </source>
</evidence>
<evidence type="ECO:0000256" key="3">
    <source>
        <dbReference type="ARBA" id="ARBA00022840"/>
    </source>
</evidence>
<dbReference type="InterPro" id="IPR045864">
    <property type="entry name" value="aa-tRNA-synth_II/BPL/LPL"/>
</dbReference>
<evidence type="ECO:0000313" key="7">
    <source>
        <dbReference type="EMBL" id="TGZ64040.1"/>
    </source>
</evidence>
<reference evidence="7 8" key="1">
    <citation type="journal article" date="2019" name="BMC Genomics">
        <title>New insights from Opisthorchis felineus genome: update on genomics of the epidemiologically important liver flukes.</title>
        <authorList>
            <person name="Ershov N.I."/>
            <person name="Mordvinov V.A."/>
            <person name="Prokhortchouk E.B."/>
            <person name="Pakharukova M.Y."/>
            <person name="Gunbin K.V."/>
            <person name="Ustyantsev K."/>
            <person name="Genaev M.A."/>
            <person name="Blinov A.G."/>
            <person name="Mazur A."/>
            <person name="Boulygina E."/>
            <person name="Tsygankova S."/>
            <person name="Khrameeva E."/>
            <person name="Chekanov N."/>
            <person name="Fan G."/>
            <person name="Xiao A."/>
            <person name="Zhang H."/>
            <person name="Xu X."/>
            <person name="Yang H."/>
            <person name="Solovyev V."/>
            <person name="Lee S.M."/>
            <person name="Liu X."/>
            <person name="Afonnikov D.A."/>
            <person name="Skryabin K.G."/>
        </authorList>
    </citation>
    <scope>NUCLEOTIDE SEQUENCE [LARGE SCALE GENOMIC DNA]</scope>
    <source>
        <strain evidence="7">AK-0245</strain>
        <tissue evidence="7">Whole organism</tissue>
    </source>
</reference>
<dbReference type="GO" id="GO:0005524">
    <property type="term" value="F:ATP binding"/>
    <property type="evidence" value="ECO:0007669"/>
    <property type="project" value="UniProtKB-KW"/>
</dbReference>
<sequence length="608" mass="67556">MYKLQGLILYRKWGRAIIDVRAKIPSFFITGCRGKSHLLDFASDEDALDNRVVSVRSHTCGELRLRHVSETVSLCGWVHRLRLSKFLILRDKYGLVQVFLSPDIAKGPSPPVESVVHVVGTVAARPSKDTNKDLPTGQIEVVATKIDVLNLASPNLPFGFNDENVNEYLRLSHRYLDLRSAVLQRNLKFRSDFLLRTRQFLCHSCGFIEVETPYLFRRTPGGAREFIAPTAFPGLFYSLPQSPQQFKQLLMVGGVDRYMQIARCFRDEPSRADRQPEFTQLDLELSFCSADDVITLIEKLLCFLWPLVGEASNAPLLRTPFPRISYSDALSYYGTDKPDSRFDFTFCSPTADGTIGFRTPGICVSVLDSVDWTNIVRVVLSITGVRLSYFEVSPGCGDHSTLVESLGADPGETIVFVQGSSEKELKALGLARTHLAAALDSKGVPIYQPGFHFLWVHDFPLFERTETGTWESVHHPFTAPTPETLDFIYTDPGKVIGQHYDLVCNGQEIGGGSIRIHDGSLQEYVLSTILGEDTKSMDYFIKALKSGAPPHGGIALGLDRLFAILLNAKTIRDVIAFPKVADGKDLMCGAPATVSDEDLAHYKLAITK</sequence>
<dbReference type="Pfam" id="PF01336">
    <property type="entry name" value="tRNA_anti-codon"/>
    <property type="match status" value="1"/>
</dbReference>
<dbReference type="InterPro" id="IPR004364">
    <property type="entry name" value="Aa-tRNA-synt_II"/>
</dbReference>
<dbReference type="HAMAP" id="MF_00044">
    <property type="entry name" value="Asp_tRNA_synth_type1"/>
    <property type="match status" value="1"/>
</dbReference>
<dbReference type="InterPro" id="IPR002312">
    <property type="entry name" value="Asp/Asn-tRNA-synth_IIb"/>
</dbReference>
<dbReference type="InterPro" id="IPR012340">
    <property type="entry name" value="NA-bd_OB-fold"/>
</dbReference>
<name>A0A4S2LKF5_OPIFE</name>
<dbReference type="EMBL" id="SJOL01006915">
    <property type="protein sequence ID" value="TGZ64040.1"/>
    <property type="molecule type" value="Genomic_DNA"/>
</dbReference>
<dbReference type="PANTHER" id="PTHR22594:SF5">
    <property type="entry name" value="ASPARTATE--TRNA LIGASE, MITOCHONDRIAL"/>
    <property type="match status" value="1"/>
</dbReference>